<organism evidence="2 3">
    <name type="scientific">Vagococcus salmoninarum</name>
    <dbReference type="NCBI Taxonomy" id="2739"/>
    <lineage>
        <taxon>Bacteria</taxon>
        <taxon>Bacillati</taxon>
        <taxon>Bacillota</taxon>
        <taxon>Bacilli</taxon>
        <taxon>Lactobacillales</taxon>
        <taxon>Enterococcaceae</taxon>
        <taxon>Vagococcus</taxon>
    </lineage>
</organism>
<dbReference type="Proteomes" id="UP000287239">
    <property type="component" value="Unassembled WGS sequence"/>
</dbReference>
<evidence type="ECO:0000313" key="3">
    <source>
        <dbReference type="Proteomes" id="UP000287239"/>
    </source>
</evidence>
<dbReference type="AlphaFoldDB" id="A0A429ZCC7"/>
<dbReference type="EMBL" id="NGJU01000031">
    <property type="protein sequence ID" value="RST91336.1"/>
    <property type="molecule type" value="Genomic_DNA"/>
</dbReference>
<comment type="caution">
    <text evidence="2">The sequence shown here is derived from an EMBL/GenBank/DDBJ whole genome shotgun (WGS) entry which is preliminary data.</text>
</comment>
<accession>A0A429ZCC7</accession>
<evidence type="ECO:0000259" key="1">
    <source>
        <dbReference type="Pfam" id="PF13731"/>
    </source>
</evidence>
<dbReference type="GeneID" id="98569558"/>
<sequence length="268" mass="29343">MSKLKAKHLVVAGLLPLLLVSLPKEHFGEKVTELPSKGSIQYEGADWVTKPVDPEEPDKEVEPGGEIVKTEGPLRLDFVPQLNFGAQAISKEDQMYYANAQLFKGETPARANYIQVTDSRGSLAGWELSVRQEHQFKNDSTKNKELKGAILSFDKQWANSSFSKDYQPTIVKDAIKIAQIGTTYPIAIAEQGKGAGTWTVEFGSSGSVEGIENTLTPILNADGKPLTDATVEDKPMYKNQAISLFVPGATLKDPVKYTTTLTWTIAEL</sequence>
<feature type="domain" description="WxL" evidence="1">
    <location>
        <begin position="31"/>
        <end position="266"/>
    </location>
</feature>
<dbReference type="InterPro" id="IPR027994">
    <property type="entry name" value="WxL_dom"/>
</dbReference>
<protein>
    <recommendedName>
        <fullName evidence="1">WxL domain-containing protein</fullName>
    </recommendedName>
</protein>
<reference evidence="2 3" key="1">
    <citation type="submission" date="2017-05" db="EMBL/GenBank/DDBJ databases">
        <title>Vagococcus spp. assemblies.</title>
        <authorList>
            <person name="Gulvik C.A."/>
        </authorList>
    </citation>
    <scope>NUCLEOTIDE SEQUENCE [LARGE SCALE GENOMIC DNA]</scope>
    <source>
        <strain evidence="2 3">NCFB 2777</strain>
    </source>
</reference>
<dbReference type="Pfam" id="PF13731">
    <property type="entry name" value="WxL"/>
    <property type="match status" value="1"/>
</dbReference>
<name>A0A429ZCC7_9ENTE</name>
<proteinExistence type="predicted"/>
<gene>
    <name evidence="2" type="ORF">CBF35_14515</name>
</gene>
<dbReference type="RefSeq" id="WP_126782417.1">
    <property type="nucleotide sequence ID" value="NZ_NGJU01000031.1"/>
</dbReference>
<keyword evidence="3" id="KW-1185">Reference proteome</keyword>
<dbReference type="OrthoDB" id="2339326at2"/>
<evidence type="ECO:0000313" key="2">
    <source>
        <dbReference type="EMBL" id="RST91336.1"/>
    </source>
</evidence>